<evidence type="ECO:0000256" key="3">
    <source>
        <dbReference type="ARBA" id="ARBA00022801"/>
    </source>
</evidence>
<dbReference type="InterPro" id="IPR056787">
    <property type="entry name" value="OB_HELZ2"/>
</dbReference>
<dbReference type="InterPro" id="IPR001900">
    <property type="entry name" value="RNase_II/R"/>
</dbReference>
<dbReference type="GO" id="GO:0043139">
    <property type="term" value="F:5'-3' DNA helicase activity"/>
    <property type="evidence" value="ECO:0007669"/>
    <property type="project" value="TreeGrafter"/>
</dbReference>
<dbReference type="InterPro" id="IPR012340">
    <property type="entry name" value="NA-bd_OB-fold"/>
</dbReference>
<dbReference type="InterPro" id="IPR047187">
    <property type="entry name" value="SF1_C_Upf1"/>
</dbReference>
<sequence length="2062" mass="237830">MELDDNWLIFFQAGLVHIQEKNDTEQALAYAWQLYSSGEKYYSELEEEDTALNIYRHCSILLNLINDKGRNDPFLRTKCFYREKLLSSQPIDPSCVWIPFLFDPDIILVKKIKLLRDISTMIDEYSDLEHINVWPCRLEIKISYENLLVFYREHLSSIDFINRERFNYFIQSGWKLLEKNHTQLVCRMCQSISRSFDQLPKTQSLELSKLWADALEKDGHIELAIKKAQEANDKDLVARLNEELEDLKSDSGPDEEWIRGTLAEHVTQSLEQAKEREKLPKKKRRSRPKWKHNDEHLDQSTTVHSVIADVTSHITNWKDVTEFDLPVYKPRRKRKPCQLKSQQQKQDQPLLRSKVARSINKKAPSTEDKFDQLPSELPAGYSSGDESSSDDDFFSMDEDEQKLFEPLDGKTFYEDSCKVYNTQGQSQNIDDCLLTNGLNLSDECVSGMTFKAMSIYDEMHSPDECMDLCKNFPERYRLCRIEIFNSHKAVCRTVNDNIEIEISGRSKCGKVFNQDEVVVEIFENRKQLHKTQRQSAEDNKVYGKVIGQIKTNENRPKHPVLVCTLDHFCMYHMKPLCKTVPKIHILSKKRDKESQVEIYEYTKQTKKLTFDRLKTIDQSKRGEYLFLVCLISWNGMYPLGAVIGVFDGKRDIQTSIRLVCLRNNVSVLYKENTVRETEKILSSQMPDQNDEQNREDYSNSLNVFTIDGNDTKDLDDAISVQIISENEFEVGVHISDVGSCIKKDDPLDVEAKERSTTYYPGEGCPPYHMLPEPIGTDMCSLLPGQKRKALSIFYRIDILGKILDYKIRPTLIKSRTRLTYRKAQEILSSEDENIDLRKELCYLRDISRIFRSERLGNKVFSFPFEPLSASSESYFQSLDAHHIIEELMILVNKTVGQDLIKTFPDCVPLRVQPAPSACKIREWLQQYPVIGHFVLSLQQQNLPTDDTLALENVLAGQNSKQLPIQKYVWKKIETDFKTEEYANVEKWIGTDQYHPQQAMAYDSWISFQETSSYQCSGASHDKTHYSLGIYPYLHFTSPIRRYADLIVNRLVHAMIDDEKSPYTKKEMEMICRKINSQSRAFQKQCRLLHLARKLQNQPIMFHSLLNSTTDNAMSLCFPGLKELSKSSGQIQFSSLKLKSKPYFEESKNTDVLFTLSWIQRLYSPYAYASFPGGTVSRREPVKLDPHQRVIFLSLEKWKKLLDHLVNRNIKFLDKDIFEKETLVKCRECVGTHTDVTSESKDGIIKKLQSEFSLTFSKGQIISVQMGCEKKGGLPVPEIQMLELTNNVKCCIQHISNPVRCFAVYSNVHAGNRRMTSSEYIQRWLKIFRMESATNAAKSTSIIINDLRVNFQNGERYDGSFVLLKTFCMERDIYIDYAWNDEKKDDKERIISFQTDFLCIRCDMVKEVPSKSKAGCPPNERWIWIGHGETKCFQIGKENENIKVHFNLHKDACTPTASMFDQSARDKLTCTVEILPMADADKHIEKALAGLDKATPLARSIALKEKRPSLDETHCRLARQIGYDVKSKDMQPNNEKQSEAIKKALTSRFSLIQGPPGTGKTLTGIKLIILFNQINLKHREEGGDHKQVVYCGPSNKSVDLVAKWMKTHIPDICPKIVRMYGNSMENMIYPIPNREYINQRSCKDNRPDSDLNEISLHTLIRKKGKPYAEKLAMFEKQFKNSPDDIATEDILKYKKTISMATQEELKQYDVIFCTTAAALSPKFLRATDGKIFQLIIDEAGMCTEPETLAPIIATKADQVVLIGDHKQLQPIILCSEASDLGLSKSLFERYANSAVFLDTQYRMNPEICKFPSRQFYKGQLKTGPVGKWTVKKPLQVWQRPDVPLLFCHIEGEEECLSVTTEEGNQQSRSNRAEVDHVVKMYEYLMSHEKMDRHHVKVMSQYNAQCFAIRDALKKKGFINSNVTTAVSSQGGEWDYVIFSAVRSLPKFRIESNRNKGWCKKNLGFITDAHQINVVLTRARKGIIIIGNKNLLQCDETWEALIKHYTILGCMSKKGDNHHRKRSYLQCEKPLEALIEKYTRLGYMIVADTQNLTPPKPASLVLVH</sequence>
<keyword evidence="9" id="KW-1185">Reference proteome</keyword>
<keyword evidence="4" id="KW-0347">Helicase</keyword>
<dbReference type="PANTHER" id="PTHR43788">
    <property type="entry name" value="DNA2/NAM7 HELICASE FAMILY MEMBER"/>
    <property type="match status" value="1"/>
</dbReference>
<feature type="region of interest" description="Disordered" evidence="6">
    <location>
        <begin position="268"/>
        <end position="297"/>
    </location>
</feature>
<evidence type="ECO:0000256" key="4">
    <source>
        <dbReference type="ARBA" id="ARBA00022806"/>
    </source>
</evidence>
<dbReference type="GO" id="GO:0004540">
    <property type="term" value="F:RNA nuclease activity"/>
    <property type="evidence" value="ECO:0007669"/>
    <property type="project" value="InterPro"/>
</dbReference>
<evidence type="ECO:0000313" key="9">
    <source>
        <dbReference type="Proteomes" id="UP000005408"/>
    </source>
</evidence>
<keyword evidence="5" id="KW-0067">ATP-binding</keyword>
<feature type="domain" description="RNB" evidence="7">
    <location>
        <begin position="694"/>
        <end position="1057"/>
    </location>
</feature>
<dbReference type="Gene3D" id="3.40.50.300">
    <property type="entry name" value="P-loop containing nucleotide triphosphate hydrolases"/>
    <property type="match status" value="2"/>
</dbReference>
<evidence type="ECO:0000256" key="5">
    <source>
        <dbReference type="ARBA" id="ARBA00022840"/>
    </source>
</evidence>
<feature type="region of interest" description="Disordered" evidence="6">
    <location>
        <begin position="332"/>
        <end position="394"/>
    </location>
</feature>
<dbReference type="SMART" id="SM00955">
    <property type="entry name" value="RNB"/>
    <property type="match status" value="1"/>
</dbReference>
<dbReference type="InterPro" id="IPR041679">
    <property type="entry name" value="DNA2/NAM7-like_C"/>
</dbReference>
<protein>
    <recommendedName>
        <fullName evidence="7">RNB domain-containing protein</fullName>
    </recommendedName>
</protein>
<evidence type="ECO:0000256" key="6">
    <source>
        <dbReference type="SAM" id="MobiDB-lite"/>
    </source>
</evidence>
<proteinExistence type="inferred from homology"/>
<feature type="compositionally biased region" description="Low complexity" evidence="6">
    <location>
        <begin position="338"/>
        <end position="351"/>
    </location>
</feature>
<dbReference type="GO" id="GO:0016787">
    <property type="term" value="F:hydrolase activity"/>
    <property type="evidence" value="ECO:0007669"/>
    <property type="project" value="UniProtKB-KW"/>
</dbReference>
<dbReference type="Pfam" id="PF00773">
    <property type="entry name" value="RNB"/>
    <property type="match status" value="1"/>
</dbReference>
<evidence type="ECO:0000256" key="2">
    <source>
        <dbReference type="ARBA" id="ARBA00022741"/>
    </source>
</evidence>
<keyword evidence="2" id="KW-0547">Nucleotide-binding</keyword>
<organism evidence="8 9">
    <name type="scientific">Magallana gigas</name>
    <name type="common">Pacific oyster</name>
    <name type="synonym">Crassostrea gigas</name>
    <dbReference type="NCBI Taxonomy" id="29159"/>
    <lineage>
        <taxon>Eukaryota</taxon>
        <taxon>Metazoa</taxon>
        <taxon>Spiralia</taxon>
        <taxon>Lophotrochozoa</taxon>
        <taxon>Mollusca</taxon>
        <taxon>Bivalvia</taxon>
        <taxon>Autobranchia</taxon>
        <taxon>Pteriomorphia</taxon>
        <taxon>Ostreida</taxon>
        <taxon>Ostreoidea</taxon>
        <taxon>Ostreidae</taxon>
        <taxon>Magallana</taxon>
    </lineage>
</organism>
<evidence type="ECO:0000313" key="8">
    <source>
        <dbReference type="EnsemblMetazoa" id="G2848.2:cds"/>
    </source>
</evidence>
<dbReference type="CDD" id="cd18808">
    <property type="entry name" value="SF1_C_Upf1"/>
    <property type="match status" value="1"/>
</dbReference>
<dbReference type="Pfam" id="PF25049">
    <property type="entry name" value="OB_HELZ2"/>
    <property type="match status" value="1"/>
</dbReference>
<dbReference type="GO" id="GO:0003723">
    <property type="term" value="F:RNA binding"/>
    <property type="evidence" value="ECO:0007669"/>
    <property type="project" value="InterPro"/>
</dbReference>
<dbReference type="EnsemblMetazoa" id="G2848.2">
    <property type="protein sequence ID" value="G2848.2:cds"/>
    <property type="gene ID" value="G2848"/>
</dbReference>
<dbReference type="Pfam" id="PF13086">
    <property type="entry name" value="AAA_11"/>
    <property type="match status" value="1"/>
</dbReference>
<accession>A0A8W8LKB7</accession>
<dbReference type="InterPro" id="IPR050534">
    <property type="entry name" value="Coronavir_polyprotein_1ab"/>
</dbReference>
<feature type="compositionally biased region" description="Basic residues" evidence="6">
    <location>
        <begin position="279"/>
        <end position="290"/>
    </location>
</feature>
<evidence type="ECO:0000256" key="1">
    <source>
        <dbReference type="ARBA" id="ARBA00007913"/>
    </source>
</evidence>
<name>A0A8W8LKB7_MAGGI</name>
<dbReference type="InterPro" id="IPR027417">
    <property type="entry name" value="P-loop_NTPase"/>
</dbReference>
<dbReference type="SUPFAM" id="SSF50249">
    <property type="entry name" value="Nucleic acid-binding proteins"/>
    <property type="match status" value="2"/>
</dbReference>
<dbReference type="PANTHER" id="PTHR43788:SF16">
    <property type="entry name" value="HELICASE WITH ZINC FINGER 2"/>
    <property type="match status" value="1"/>
</dbReference>
<dbReference type="InterPro" id="IPR041677">
    <property type="entry name" value="DNA2/NAM7_AAA_11"/>
</dbReference>
<evidence type="ECO:0000259" key="7">
    <source>
        <dbReference type="SMART" id="SM00955"/>
    </source>
</evidence>
<dbReference type="Proteomes" id="UP000005408">
    <property type="component" value="Unassembled WGS sequence"/>
</dbReference>
<dbReference type="GO" id="GO:0005524">
    <property type="term" value="F:ATP binding"/>
    <property type="evidence" value="ECO:0007669"/>
    <property type="project" value="UniProtKB-KW"/>
</dbReference>
<reference evidence="8" key="1">
    <citation type="submission" date="2022-08" db="UniProtKB">
        <authorList>
            <consortium name="EnsemblMetazoa"/>
        </authorList>
    </citation>
    <scope>IDENTIFICATION</scope>
    <source>
        <strain evidence="8">05x7-T-G4-1.051#20</strain>
    </source>
</reference>
<comment type="similarity">
    <text evidence="1">Belongs to the DNA2/NAM7 helicase family.</text>
</comment>
<dbReference type="SUPFAM" id="SSF52540">
    <property type="entry name" value="P-loop containing nucleoside triphosphate hydrolases"/>
    <property type="match status" value="1"/>
</dbReference>
<keyword evidence="3" id="KW-0378">Hydrolase</keyword>
<dbReference type="Pfam" id="PF13087">
    <property type="entry name" value="AAA_12"/>
    <property type="match status" value="1"/>
</dbReference>